<dbReference type="AlphaFoldDB" id="A0A4W5LWU5"/>
<organism evidence="2 3">
    <name type="scientific">Hucho hucho</name>
    <name type="common">huchen</name>
    <dbReference type="NCBI Taxonomy" id="62062"/>
    <lineage>
        <taxon>Eukaryota</taxon>
        <taxon>Metazoa</taxon>
        <taxon>Chordata</taxon>
        <taxon>Craniata</taxon>
        <taxon>Vertebrata</taxon>
        <taxon>Euteleostomi</taxon>
        <taxon>Actinopterygii</taxon>
        <taxon>Neopterygii</taxon>
        <taxon>Teleostei</taxon>
        <taxon>Protacanthopterygii</taxon>
        <taxon>Salmoniformes</taxon>
        <taxon>Salmonidae</taxon>
        <taxon>Salmoninae</taxon>
        <taxon>Hucho</taxon>
    </lineage>
</organism>
<sequence>MAPEKPVRPKCGCKLRDTGADVRFSHLGVGADVRLDACERGREPGGVLPPASVPAEVHWSQYTLPHRAAPHSYTATDYHQELEKWRSAEFYEQEVHRMQLPFSAKVLGSVVIVEEMQERRAQQLHRLQEINARRREEMLQQDQERLDKLLAPQVTMVSRPAVDSWHWSTSLAGRAGSSGRTTRKRAAASRTLSPSCCRIQGPYH</sequence>
<feature type="region of interest" description="Disordered" evidence="1">
    <location>
        <begin position="172"/>
        <end position="193"/>
    </location>
</feature>
<reference evidence="3" key="1">
    <citation type="submission" date="2018-06" db="EMBL/GenBank/DDBJ databases">
        <title>Genome assembly of Danube salmon.</title>
        <authorList>
            <person name="Macqueen D.J."/>
            <person name="Gundappa M.K."/>
        </authorList>
    </citation>
    <scope>NUCLEOTIDE SEQUENCE [LARGE SCALE GENOMIC DNA]</scope>
</reference>
<evidence type="ECO:0000256" key="1">
    <source>
        <dbReference type="SAM" id="MobiDB-lite"/>
    </source>
</evidence>
<dbReference type="Proteomes" id="UP000314982">
    <property type="component" value="Unassembled WGS sequence"/>
</dbReference>
<evidence type="ECO:0000313" key="3">
    <source>
        <dbReference type="Proteomes" id="UP000314982"/>
    </source>
</evidence>
<dbReference type="GeneTree" id="ENSGT00720000108866"/>
<accession>A0A4W5LWU5</accession>
<reference evidence="2" key="2">
    <citation type="submission" date="2025-08" db="UniProtKB">
        <authorList>
            <consortium name="Ensembl"/>
        </authorList>
    </citation>
    <scope>IDENTIFICATION</scope>
</reference>
<reference evidence="2" key="3">
    <citation type="submission" date="2025-09" db="UniProtKB">
        <authorList>
            <consortium name="Ensembl"/>
        </authorList>
    </citation>
    <scope>IDENTIFICATION</scope>
</reference>
<dbReference type="Ensembl" id="ENSHHUT00000032078.1">
    <property type="protein sequence ID" value="ENSHHUP00000030801.1"/>
    <property type="gene ID" value="ENSHHUG00000019588.1"/>
</dbReference>
<name>A0A4W5LWU5_9TELE</name>
<protein>
    <submittedName>
        <fullName evidence="2">Actin related protein 5</fullName>
    </submittedName>
</protein>
<evidence type="ECO:0000313" key="2">
    <source>
        <dbReference type="Ensembl" id="ENSHHUP00000030801.1"/>
    </source>
</evidence>
<proteinExistence type="predicted"/>
<keyword evidence="3" id="KW-1185">Reference proteome</keyword>